<sequence>GSAVEDNCGICDADPSNDCEADCLGECGGDAVEDDCEICNGGNADQDECGVCFGPGAEQECWDESLECSNADCPDTPPNYPDWQDDPGGYENTATMTAIVLYEGEHISDAAGDLLAGFDVVGNVRGLAIKLYPPFGPYEGTPVYEMQIRGDDNGDEIHFQYYDASADEIFDVNEDYTFVIDDVFGNVVTPHELNITTTVDFTIEMGAGWNWFSINAEADDMSLDNVLSTLTSVEGDFIKNQSGSAEYYEGFGWYGSLENIDITSMYKMDSENSGTLEFTGYPADPLSTPISLIDGWNWIGYVPQNSGGIGEALNSIGDSGIFIKNQAASAEYYNEFGWYGSLDNMYPGDGFMLEMSGDAELIYPDFEDNGCLVRVVIDNRELPSMISNWVVNPHAY</sequence>
<protein>
    <submittedName>
        <fullName evidence="1">Uncharacterized protein</fullName>
    </submittedName>
</protein>
<reference evidence="1" key="1">
    <citation type="submission" date="2018-05" db="EMBL/GenBank/DDBJ databases">
        <authorList>
            <person name="Lanie J.A."/>
            <person name="Ng W.-L."/>
            <person name="Kazmierczak K.M."/>
            <person name="Andrzejewski T.M."/>
            <person name="Davidsen T.M."/>
            <person name="Wayne K.J."/>
            <person name="Tettelin H."/>
            <person name="Glass J.I."/>
            <person name="Rusch D."/>
            <person name="Podicherti R."/>
            <person name="Tsui H.-C.T."/>
            <person name="Winkler M.E."/>
        </authorList>
    </citation>
    <scope>NUCLEOTIDE SEQUENCE</scope>
</reference>
<evidence type="ECO:0000313" key="1">
    <source>
        <dbReference type="EMBL" id="SVC38900.1"/>
    </source>
</evidence>
<feature type="non-terminal residue" evidence="1">
    <location>
        <position position="1"/>
    </location>
</feature>
<organism evidence="1">
    <name type="scientific">marine metagenome</name>
    <dbReference type="NCBI Taxonomy" id="408172"/>
    <lineage>
        <taxon>unclassified sequences</taxon>
        <taxon>metagenomes</taxon>
        <taxon>ecological metagenomes</taxon>
    </lineage>
</organism>
<dbReference type="AlphaFoldDB" id="A0A382LQL3"/>
<dbReference type="EMBL" id="UINC01088560">
    <property type="protein sequence ID" value="SVC38900.1"/>
    <property type="molecule type" value="Genomic_DNA"/>
</dbReference>
<gene>
    <name evidence="1" type="ORF">METZ01_LOCUS291754</name>
</gene>
<proteinExistence type="predicted"/>
<feature type="non-terminal residue" evidence="1">
    <location>
        <position position="396"/>
    </location>
</feature>
<name>A0A382LQL3_9ZZZZ</name>
<accession>A0A382LQL3</accession>